<proteinExistence type="predicted"/>
<keyword evidence="1" id="KW-0175">Coiled coil</keyword>
<sequence length="2070" mass="226231">SPEGALASTFLEKHNGLPGVAQDPKPPPSSTPAASVSSRITHSDVNRIDDIDAYSDWSVVFRHPPSHSSVYLSPQTRRSFVNAGIPISFIKGGAAAPRPWGVMSTGGGGRGCFSSSSVLGLNNTQPCHPTSSFLSESSGAVCTPGKHAQSSSSSVYLSEAAVRAAAEADAVAHLLEKQREKQSRLSQKESHLNHPSAVQDSTKKGSSGGWSVRNLFMKRDETTSPTILTEKREPSFGHEKNLSTFPDVQKEEKFFSGTPSESEMGQKREGEEVKTDSASCSVLRRPGGDEENGEGETSDRLSNQADGCRRSSGVSHHTNERQTTGDEGGMKGGLIFDSCCHAASRRSSGSSIMIQGHRTVHDGSSGTPPFDGGLTSKSPCRRASPDGGPEVKNSERDKERGDEGDKEKKMKTTASRPSRLSWLWGGGGPTRGGSGDGTVENEKQETETQENLSFQGERKTHERGVGLTGEKDDGRSLRGGDPSRERQQKGFEGEQEGLRSSGSPDRRLAHVPGQPDAQPSHENRLNSLGRFFTLRKPSQSSLFSSSTSPREAIRRKREIQDALHREDLEAMLSNVQQVKHFLVVKLRECEAALLATARERDDLEESLRQLGSSLQEKEAQREETLQALQARSRQQETELDELRAEVSRLREQEEKLQGEITQLKDERTLLRAEVHDRMAANSLASEKLHRSIQQLKDEKKILVREVVSLRRALAESRQELADALARVDELESFIPSSSPPSPKTSPIIRPYYPLSSPAHLQSPALNSVKQTKTEEEDLNDHRSVADPACSYNQTSPRMSAFEVEKKEPTENDHRDGKRRMMTKNEDSCDVGMIRKDVDRNSEEEKSSTVLGKLVVGGLLSPHRVFSSSSSSFYPFPCTCRAVFTSSAEKNTSPLHELQPACDFGGSDEESERVHSGGYVPRGRLDSLFRQGIGRETTAASFSSKRRAFSLSCSRRPRSCRLSCNEREGEKVMKVSRSSSRPSEMAFRRPSFRFPREGNRCVEPAMSSRDRASIVSDSCVIDRSSSSSGCRADRSFYMGSCGDSVRDTNEERGRRHSLGDVSGLKNRRHSRRGRQPQLQEGDKNSKLSKGSSVRAFSSASMSRFHDSGVYTPPDQKSVGSRSGKSCHSSSVSRGRVSTAASSPSLKEASCRRIQRSDLSGSLPSSYTRGGGVRDRREEGDDTRPFLNERGERLKLSKEEIAGSFSLFPDRNSPPLTQPHSCSHMSDGIPARVGELERKTSRRADECETEENVGGAGGKGTALEVAERVGGALAAGVSRVWQHLEHALTVEETLIIDHSGVYTPDGVCVERIHPPPGDGYRRTQPENGTDPNSAKTTHASSATPFFSNVGKYFSPDTFLGGGEGLPLQQGRSRKGVPRRDTTGCGGDEVELGEKQRKMREQQEAKKISSSRASKDFGGGRRLISSLTFRSVSANPSSSALLYTTLDQPRLPSNLSEKEEEVERAADSITGTGDIVVMLSESEGEGEPGDLNSDGRRKASRRQERGLFDHSHFSQKNRRRHSNTIGSSNLTSKVLGSSLSDAVCSVWHAAQEALSDSSLLHMPNQHPHFSILPPGHDDPLCSYSSTKVISGSHPERRTSPGGGTTQRDVDLHSPICNGETPAGVTVRYIPPHSRLSAWEQLLQRHREAQDMPLFGSTPYPMSAGLLSKKARSHTHSQAAPPGPTSKSAVAVQVTQRKRGEEPAGDAYRFGIKRGDQRQKDQEGGGGLWVSHPEGNVDDATVSERAVKAFSRGGRTEREGRDYSKRDSVGLIRRTAKVVDMAVKDTTANKESQGRLYFKDCLRRSASAEDYQIEHERRQNSQAAPREEKRRKTENKGGTKDYGVKKDGEEEFDPGLIKDDRRKARDINSETIGKKDICEADAPSCTIPGRKVHGSGDGGSDEGEEGRSETDGRRHEEKGVQEKEEDINEEGKRLLHDEKASSALGSTAIEVHVISGCGESPLSALEDGSKDLREDTPVSPSSPRDQVSAGQEDKATVFSDKETPLVSGGSPVTELPEEATNIDAHPDRNEPAVEDQDHEKKEDDVSVQPGGLQKSSEEEFAQRQEKDEGELSMS</sequence>
<feature type="compositionally biased region" description="Basic and acidic residues" evidence="2">
    <location>
        <begin position="1963"/>
        <end position="1972"/>
    </location>
</feature>
<feature type="coiled-coil region" evidence="1">
    <location>
        <begin position="586"/>
        <end position="733"/>
    </location>
</feature>
<feature type="compositionally biased region" description="Basic residues" evidence="2">
    <location>
        <begin position="1064"/>
        <end position="1073"/>
    </location>
</feature>
<feature type="compositionally biased region" description="Basic and acidic residues" evidence="2">
    <location>
        <begin position="392"/>
        <end position="410"/>
    </location>
</feature>
<feature type="compositionally biased region" description="Basic and acidic residues" evidence="2">
    <location>
        <begin position="1709"/>
        <end position="1719"/>
    </location>
</feature>
<comment type="caution">
    <text evidence="3">The sequence shown here is derived from an EMBL/GenBank/DDBJ whole genome shotgun (WGS) entry which is preliminary data.</text>
</comment>
<feature type="compositionally biased region" description="Basic and acidic residues" evidence="2">
    <location>
        <begin position="264"/>
        <end position="275"/>
    </location>
</feature>
<feature type="compositionally biased region" description="Polar residues" evidence="2">
    <location>
        <begin position="1155"/>
        <end position="1165"/>
    </location>
</feature>
<reference evidence="3 4" key="1">
    <citation type="journal article" date="2017" name="Int. J. Parasitol.">
        <title>The genome of the protozoan parasite Cystoisospora suis and a reverse vaccinology approach to identify vaccine candidates.</title>
        <authorList>
            <person name="Palmieri N."/>
            <person name="Shrestha A."/>
            <person name="Ruttkowski B."/>
            <person name="Beck T."/>
            <person name="Vogl C."/>
            <person name="Tomley F."/>
            <person name="Blake D.P."/>
            <person name="Joachim A."/>
        </authorList>
    </citation>
    <scope>NUCLEOTIDE SEQUENCE [LARGE SCALE GENOMIC DNA]</scope>
    <source>
        <strain evidence="3 4">Wien I</strain>
    </source>
</reference>
<feature type="compositionally biased region" description="Basic and acidic residues" evidence="2">
    <location>
        <begin position="456"/>
        <end position="492"/>
    </location>
</feature>
<feature type="region of interest" description="Disordered" evidence="2">
    <location>
        <begin position="1478"/>
        <end position="1528"/>
    </location>
</feature>
<dbReference type="RefSeq" id="XP_067922062.1">
    <property type="nucleotide sequence ID" value="XM_068065962.1"/>
</dbReference>
<organism evidence="3 4">
    <name type="scientific">Cystoisospora suis</name>
    <dbReference type="NCBI Taxonomy" id="483139"/>
    <lineage>
        <taxon>Eukaryota</taxon>
        <taxon>Sar</taxon>
        <taxon>Alveolata</taxon>
        <taxon>Apicomplexa</taxon>
        <taxon>Conoidasida</taxon>
        <taxon>Coccidia</taxon>
        <taxon>Eucoccidiorida</taxon>
        <taxon>Eimeriorina</taxon>
        <taxon>Sarcocystidae</taxon>
        <taxon>Cystoisospora</taxon>
    </lineage>
</organism>
<feature type="compositionally biased region" description="Basic and acidic residues" evidence="2">
    <location>
        <begin position="2051"/>
        <end position="2062"/>
    </location>
</feature>
<feature type="compositionally biased region" description="Basic and acidic residues" evidence="2">
    <location>
        <begin position="2020"/>
        <end position="2040"/>
    </location>
</feature>
<feature type="region of interest" description="Disordered" evidence="2">
    <location>
        <begin position="1312"/>
        <end position="1340"/>
    </location>
</feature>
<feature type="compositionally biased region" description="Basic and acidic residues" evidence="2">
    <location>
        <begin position="1925"/>
        <end position="1935"/>
    </location>
</feature>
<feature type="compositionally biased region" description="Basic and acidic residues" evidence="2">
    <location>
        <begin position="1312"/>
        <end position="1322"/>
    </location>
</feature>
<feature type="compositionally biased region" description="Polar residues" evidence="2">
    <location>
        <begin position="1212"/>
        <end position="1222"/>
    </location>
</feature>
<feature type="compositionally biased region" description="Basic and acidic residues" evidence="2">
    <location>
        <begin position="178"/>
        <end position="192"/>
    </location>
</feature>
<protein>
    <submittedName>
        <fullName evidence="3">Uncharacterized protein</fullName>
    </submittedName>
</protein>
<feature type="compositionally biased region" description="Basic and acidic residues" evidence="2">
    <location>
        <begin position="1901"/>
        <end position="1918"/>
    </location>
</feature>
<dbReference type="VEuPathDB" id="ToxoDB:CSUI_005792"/>
<feature type="compositionally biased region" description="Basic and acidic residues" evidence="2">
    <location>
        <begin position="1987"/>
        <end position="1999"/>
    </location>
</feature>
<evidence type="ECO:0000313" key="3">
    <source>
        <dbReference type="EMBL" id="PHJ20374.1"/>
    </source>
</evidence>
<feature type="region of interest" description="Disordered" evidence="2">
    <location>
        <begin position="358"/>
        <end position="523"/>
    </location>
</feature>
<feature type="region of interest" description="Disordered" evidence="2">
    <location>
        <begin position="1952"/>
        <end position="2070"/>
    </location>
</feature>
<feature type="region of interest" description="Disordered" evidence="2">
    <location>
        <begin position="1362"/>
        <end position="1386"/>
    </location>
</feature>
<gene>
    <name evidence="3" type="ORF">CSUI_005792</name>
</gene>
<feature type="compositionally biased region" description="Polar residues" evidence="2">
    <location>
        <begin position="1323"/>
        <end position="1340"/>
    </location>
</feature>
<dbReference type="EMBL" id="MIGC01002806">
    <property type="protein sequence ID" value="PHJ20374.1"/>
    <property type="molecule type" value="Genomic_DNA"/>
</dbReference>
<feature type="compositionally biased region" description="Gly residues" evidence="2">
    <location>
        <begin position="424"/>
        <end position="436"/>
    </location>
</feature>
<feature type="compositionally biased region" description="Basic and acidic residues" evidence="2">
    <location>
        <begin position="1043"/>
        <end position="1052"/>
    </location>
</feature>
<feature type="compositionally biased region" description="Basic and acidic residues" evidence="2">
    <location>
        <begin position="1806"/>
        <end position="1844"/>
    </location>
</feature>
<feature type="compositionally biased region" description="Polar residues" evidence="2">
    <location>
        <begin position="1974"/>
        <end position="1985"/>
    </location>
</feature>
<feature type="compositionally biased region" description="Basic and acidic residues" evidence="2">
    <location>
        <begin position="1232"/>
        <end position="1244"/>
    </location>
</feature>
<dbReference type="OrthoDB" id="333913at2759"/>
<feature type="compositionally biased region" description="Basic and acidic residues" evidence="2">
    <location>
        <begin position="802"/>
        <end position="815"/>
    </location>
</feature>
<name>A0A2C6KWB0_9APIC</name>
<feature type="region of interest" description="Disordered" evidence="2">
    <location>
        <begin position="768"/>
        <end position="826"/>
    </location>
</feature>
<feature type="compositionally biased region" description="Basic and acidic residues" evidence="2">
    <location>
        <begin position="1170"/>
        <end position="1190"/>
    </location>
</feature>
<dbReference type="Proteomes" id="UP000221165">
    <property type="component" value="Unassembled WGS sequence"/>
</dbReference>
<feature type="region of interest" description="Disordered" evidence="2">
    <location>
        <begin position="178"/>
        <end position="331"/>
    </location>
</feature>
<feature type="region of interest" description="Disordered" evidence="2">
    <location>
        <begin position="1584"/>
        <end position="1606"/>
    </location>
</feature>
<feature type="compositionally biased region" description="Basic and acidic residues" evidence="2">
    <location>
        <begin position="1490"/>
        <end position="1509"/>
    </location>
</feature>
<evidence type="ECO:0000256" key="1">
    <source>
        <dbReference type="SAM" id="Coils"/>
    </source>
</evidence>
<feature type="compositionally biased region" description="Basic residues" evidence="2">
    <location>
        <begin position="1510"/>
        <end position="1519"/>
    </location>
</feature>
<feature type="compositionally biased region" description="Low complexity" evidence="2">
    <location>
        <begin position="1116"/>
        <end position="1141"/>
    </location>
</feature>
<feature type="region of interest" description="Disordered" evidence="2">
    <location>
        <begin position="1"/>
        <end position="41"/>
    </location>
</feature>
<feature type="region of interest" description="Disordered" evidence="2">
    <location>
        <begin position="1806"/>
        <end position="1935"/>
    </location>
</feature>
<feature type="compositionally biased region" description="Low complexity" evidence="2">
    <location>
        <begin position="1090"/>
        <end position="1101"/>
    </location>
</feature>
<feature type="region of interest" description="Disordered" evidence="2">
    <location>
        <begin position="1040"/>
        <end position="1190"/>
    </location>
</feature>
<evidence type="ECO:0000313" key="4">
    <source>
        <dbReference type="Proteomes" id="UP000221165"/>
    </source>
</evidence>
<feature type="region of interest" description="Disordered" evidence="2">
    <location>
        <begin position="1666"/>
        <end position="1732"/>
    </location>
</feature>
<keyword evidence="4" id="KW-1185">Reference proteome</keyword>
<feature type="region of interest" description="Disordered" evidence="2">
    <location>
        <begin position="1203"/>
        <end position="1257"/>
    </location>
</feature>
<feature type="non-terminal residue" evidence="3">
    <location>
        <position position="1"/>
    </location>
</feature>
<accession>A0A2C6KWB0</accession>
<feature type="compositionally biased region" description="Basic and acidic residues" evidence="2">
    <location>
        <begin position="229"/>
        <end position="241"/>
    </location>
</feature>
<feature type="compositionally biased region" description="Basic and acidic residues" evidence="2">
    <location>
        <begin position="1852"/>
        <end position="1874"/>
    </location>
</feature>
<dbReference type="GeneID" id="94429173"/>
<evidence type="ECO:0000256" key="2">
    <source>
        <dbReference type="SAM" id="MobiDB-lite"/>
    </source>
</evidence>